<keyword evidence="1" id="KW-0175">Coiled coil</keyword>
<dbReference type="Proteomes" id="UP000663828">
    <property type="component" value="Unassembled WGS sequence"/>
</dbReference>
<dbReference type="OrthoDB" id="10039418at2759"/>
<evidence type="ECO:0000313" key="6">
    <source>
        <dbReference type="Proteomes" id="UP000663852"/>
    </source>
</evidence>
<proteinExistence type="predicted"/>
<comment type="caution">
    <text evidence="4">The sequence shown here is derived from an EMBL/GenBank/DDBJ whole genome shotgun (WGS) entry which is preliminary data.</text>
</comment>
<protein>
    <submittedName>
        <fullName evidence="4">Uncharacterized protein</fullName>
    </submittedName>
</protein>
<evidence type="ECO:0000256" key="1">
    <source>
        <dbReference type="SAM" id="Coils"/>
    </source>
</evidence>
<feature type="compositionally biased region" description="Polar residues" evidence="2">
    <location>
        <begin position="25"/>
        <end position="35"/>
    </location>
</feature>
<dbReference type="Proteomes" id="UP000663852">
    <property type="component" value="Unassembled WGS sequence"/>
</dbReference>
<sequence length="437" mass="50883">MNNFSSEFNSGDLFDDENCLSQRLSQLSTSETQPATVKRSVSAMNIQRSPPSRTSSSSKKFKADRDQCERTAELNIDDIVVEEDVPSYLQLSSHRFRQLVDPFLLDTDDCLTIEDIQGIALLLRRIAIVNIRKSLWTVYLQAGTGILEVGEIFGSKVVTNQEISIWSSEVKSKVLTLENNNSSSNSTKKTTSDEPGIIQVNSDTCRNCVNQMLRQYSNQLVQYEEDFNNMKHVLNNLFTLQMESSLTEFIEQQELKYLRIEIEKKIVTVKYDYKDRFLQNRYEQYRPTRYERDIFDNMLRIKRAQLKSMYDASLWKQRRFYSHLPESLNLLNLPLLPSLSINTITDKSSRESLMDQYAQITQRTKLEIMALYIDIAQVKANENQRKLEQNVLLLESNSGIGDSMKFIIFQCFQIIEERFSYLYDLKVRALQLHKKTC</sequence>
<dbReference type="EMBL" id="CAJNOR010000889">
    <property type="protein sequence ID" value="CAF1029978.1"/>
    <property type="molecule type" value="Genomic_DNA"/>
</dbReference>
<reference evidence="4" key="1">
    <citation type="submission" date="2021-02" db="EMBL/GenBank/DDBJ databases">
        <authorList>
            <person name="Nowell W R."/>
        </authorList>
    </citation>
    <scope>NUCLEOTIDE SEQUENCE</scope>
</reference>
<dbReference type="AlphaFoldDB" id="A0A815TPI4"/>
<evidence type="ECO:0000313" key="3">
    <source>
        <dbReference type="EMBL" id="CAF1029978.1"/>
    </source>
</evidence>
<feature type="compositionally biased region" description="Low complexity" evidence="2">
    <location>
        <begin position="48"/>
        <end position="58"/>
    </location>
</feature>
<name>A0A815TPI4_ADIRI</name>
<dbReference type="EMBL" id="CAJNOJ010000667">
    <property type="protein sequence ID" value="CAF1506702.1"/>
    <property type="molecule type" value="Genomic_DNA"/>
</dbReference>
<evidence type="ECO:0000313" key="4">
    <source>
        <dbReference type="EMBL" id="CAF1506702.1"/>
    </source>
</evidence>
<organism evidence="4 6">
    <name type="scientific">Adineta ricciae</name>
    <name type="common">Rotifer</name>
    <dbReference type="NCBI Taxonomy" id="249248"/>
    <lineage>
        <taxon>Eukaryota</taxon>
        <taxon>Metazoa</taxon>
        <taxon>Spiralia</taxon>
        <taxon>Gnathifera</taxon>
        <taxon>Rotifera</taxon>
        <taxon>Eurotatoria</taxon>
        <taxon>Bdelloidea</taxon>
        <taxon>Adinetida</taxon>
        <taxon>Adinetidae</taxon>
        <taxon>Adineta</taxon>
    </lineage>
</organism>
<evidence type="ECO:0000256" key="2">
    <source>
        <dbReference type="SAM" id="MobiDB-lite"/>
    </source>
</evidence>
<feature type="region of interest" description="Disordered" evidence="2">
    <location>
        <begin position="25"/>
        <end position="65"/>
    </location>
</feature>
<evidence type="ECO:0000313" key="5">
    <source>
        <dbReference type="Proteomes" id="UP000663828"/>
    </source>
</evidence>
<feature type="coiled-coil region" evidence="1">
    <location>
        <begin position="206"/>
        <end position="233"/>
    </location>
</feature>
<gene>
    <name evidence="4" type="ORF">EDS130_LOCUS42978</name>
    <name evidence="3" type="ORF">XAT740_LOCUS14696</name>
</gene>
<accession>A0A815TPI4</accession>
<keyword evidence="5" id="KW-1185">Reference proteome</keyword>